<reference evidence="2" key="1">
    <citation type="journal article" date="2015" name="BMC Genomics">
        <title>Genomic and transcriptomic analysis of the endophytic fungus Pestalotiopsis fici reveals its lifestyle and high potential for synthesis of natural products.</title>
        <authorList>
            <person name="Wang X."/>
            <person name="Zhang X."/>
            <person name="Liu L."/>
            <person name="Xiang M."/>
            <person name="Wang W."/>
            <person name="Sun X."/>
            <person name="Che Y."/>
            <person name="Guo L."/>
            <person name="Liu G."/>
            <person name="Guo L."/>
            <person name="Wang C."/>
            <person name="Yin W.B."/>
            <person name="Stadler M."/>
            <person name="Zhang X."/>
            <person name="Liu X."/>
        </authorList>
    </citation>
    <scope>NUCLEOTIDE SEQUENCE [LARGE SCALE GENOMIC DNA]</scope>
    <source>
        <strain evidence="2">W106-1 / CGMCC3.15140</strain>
    </source>
</reference>
<dbReference type="OrthoDB" id="5212296at2759"/>
<evidence type="ECO:0000313" key="2">
    <source>
        <dbReference type="Proteomes" id="UP000030651"/>
    </source>
</evidence>
<accession>W3X9C3</accession>
<organism evidence="1 2">
    <name type="scientific">Pestalotiopsis fici (strain W106-1 / CGMCC3.15140)</name>
    <dbReference type="NCBI Taxonomy" id="1229662"/>
    <lineage>
        <taxon>Eukaryota</taxon>
        <taxon>Fungi</taxon>
        <taxon>Dikarya</taxon>
        <taxon>Ascomycota</taxon>
        <taxon>Pezizomycotina</taxon>
        <taxon>Sordariomycetes</taxon>
        <taxon>Xylariomycetidae</taxon>
        <taxon>Amphisphaeriales</taxon>
        <taxon>Sporocadaceae</taxon>
        <taxon>Pestalotiopsis</taxon>
    </lineage>
</organism>
<sequence length="185" mass="20503">MNEINRISGAAWSRYLQWAEDYFLFPTSSKKPLASVVAFRFAGLNKTLVVRNKSNAVYTGASIRALLIRITDSGELNQAENFLTELDFGTCVLELFDGDDISACFHALSPVCYFFHLSSLCPLSKLTQTDRVLGSSWPEWKVEAKEIGCSSKWYSEVLGWSDGQIKEEFGLGSRSGPSINVATPV</sequence>
<gene>
    <name evidence="1" type="ORF">PFICI_04515</name>
</gene>
<protein>
    <submittedName>
        <fullName evidence="1">Uncharacterized protein</fullName>
    </submittedName>
</protein>
<dbReference type="AlphaFoldDB" id="W3X9C3"/>
<dbReference type="GeneID" id="19269528"/>
<dbReference type="EMBL" id="KI912111">
    <property type="protein sequence ID" value="ETS82639.1"/>
    <property type="molecule type" value="Genomic_DNA"/>
</dbReference>
<proteinExistence type="predicted"/>
<keyword evidence="2" id="KW-1185">Reference proteome</keyword>
<dbReference type="RefSeq" id="XP_007831287.1">
    <property type="nucleotide sequence ID" value="XM_007833096.1"/>
</dbReference>
<dbReference type="HOGENOM" id="CLU_1461814_0_0_1"/>
<evidence type="ECO:0000313" key="1">
    <source>
        <dbReference type="EMBL" id="ETS82639.1"/>
    </source>
</evidence>
<dbReference type="InParanoid" id="W3X9C3"/>
<dbReference type="Proteomes" id="UP000030651">
    <property type="component" value="Unassembled WGS sequence"/>
</dbReference>
<dbReference type="KEGG" id="pfy:PFICI_04515"/>
<name>W3X9C3_PESFW</name>